<accession>A0A1D6MTH8</accession>
<sequence>MPRAVLCLSPSSFRCSLGSCPGPAGRFSPTHLQAQPPVSTYGAPSISILLGRAPYRALSWHPELLRELAGEALVPARLPFSPARRRFSPSSLAVALCSIRYSLSELPMAPGFPYCPSARSASCAQLRAPLYRSVPAKARVVHCAVAPSPRSGRGPGALNTQLPVHP</sequence>
<accession>A0A3L6FHI9</accession>
<proteinExistence type="predicted"/>
<reference evidence="1" key="1">
    <citation type="submission" date="2015-12" db="EMBL/GenBank/DDBJ databases">
        <title>Update maize B73 reference genome by single molecule sequencing technologies.</title>
        <authorList>
            <consortium name="Maize Genome Sequencing Project"/>
            <person name="Ware D."/>
        </authorList>
    </citation>
    <scope>NUCLEOTIDE SEQUENCE [LARGE SCALE GENOMIC DNA]</scope>
    <source>
        <tissue evidence="1">Seedling</tissue>
    </source>
</reference>
<dbReference type="IntAct" id="A0A1D6MTH8">
    <property type="interactions" value="1"/>
</dbReference>
<dbReference type="EMBL" id="CM007649">
    <property type="protein sequence ID" value="ONM32193.1"/>
    <property type="molecule type" value="Genomic_DNA"/>
</dbReference>
<dbReference type="InParanoid" id="A0A1D6MTH8"/>
<name>A0A1D6MTH8_MAIZE</name>
<organism evidence="1">
    <name type="scientific">Zea mays</name>
    <name type="common">Maize</name>
    <dbReference type="NCBI Taxonomy" id="4577"/>
    <lineage>
        <taxon>Eukaryota</taxon>
        <taxon>Viridiplantae</taxon>
        <taxon>Streptophyta</taxon>
        <taxon>Embryophyta</taxon>
        <taxon>Tracheophyta</taxon>
        <taxon>Spermatophyta</taxon>
        <taxon>Magnoliopsida</taxon>
        <taxon>Liliopsida</taxon>
        <taxon>Poales</taxon>
        <taxon>Poaceae</taxon>
        <taxon>PACMAD clade</taxon>
        <taxon>Panicoideae</taxon>
        <taxon>Andropogonodae</taxon>
        <taxon>Andropogoneae</taxon>
        <taxon>Tripsacinae</taxon>
        <taxon>Zea</taxon>
    </lineage>
</organism>
<evidence type="ECO:0000313" key="1">
    <source>
        <dbReference type="EMBL" id="ONM32193.1"/>
    </source>
</evidence>
<dbReference type="AlphaFoldDB" id="A0A1D6MTH8"/>
<gene>
    <name evidence="1" type="ORF">ZEAMMB73_Zm00001d040906</name>
</gene>
<protein>
    <submittedName>
        <fullName evidence="1">Uncharacterized protein</fullName>
    </submittedName>
</protein>
<dbReference type="PaxDb" id="4577-AC217841.3_FGP001"/>